<accession>A0A8S1F5B0</accession>
<comment type="subcellular location">
    <subcellularLocation>
        <location evidence="1">Membrane</location>
        <topology evidence="1">Multi-pass membrane protein</topology>
    </subcellularLocation>
</comment>
<dbReference type="PANTHER" id="PTHR13439">
    <property type="entry name" value="CT120 PROTEIN"/>
    <property type="match status" value="1"/>
</dbReference>
<organism evidence="8 9">
    <name type="scientific">Caenorhabditis bovis</name>
    <dbReference type="NCBI Taxonomy" id="2654633"/>
    <lineage>
        <taxon>Eukaryota</taxon>
        <taxon>Metazoa</taxon>
        <taxon>Ecdysozoa</taxon>
        <taxon>Nematoda</taxon>
        <taxon>Chromadorea</taxon>
        <taxon>Rhabditida</taxon>
        <taxon>Rhabditina</taxon>
        <taxon>Rhabditomorpha</taxon>
        <taxon>Rhabditoidea</taxon>
        <taxon>Rhabditidae</taxon>
        <taxon>Peloderinae</taxon>
        <taxon>Caenorhabditis</taxon>
    </lineage>
</organism>
<dbReference type="InterPro" id="IPR006634">
    <property type="entry name" value="TLC-dom"/>
</dbReference>
<keyword evidence="2 5" id="KW-0812">Transmembrane</keyword>
<dbReference type="SMART" id="SM00724">
    <property type="entry name" value="TLC"/>
    <property type="match status" value="1"/>
</dbReference>
<dbReference type="GO" id="GO:0005886">
    <property type="term" value="C:plasma membrane"/>
    <property type="evidence" value="ECO:0007669"/>
    <property type="project" value="TreeGrafter"/>
</dbReference>
<evidence type="ECO:0000313" key="8">
    <source>
        <dbReference type="EMBL" id="CAB3405935.1"/>
    </source>
</evidence>
<evidence type="ECO:0000256" key="3">
    <source>
        <dbReference type="ARBA" id="ARBA00022989"/>
    </source>
</evidence>
<dbReference type="GO" id="GO:0097035">
    <property type="term" value="P:regulation of membrane lipid distribution"/>
    <property type="evidence" value="ECO:0007669"/>
    <property type="project" value="TreeGrafter"/>
</dbReference>
<evidence type="ECO:0000256" key="5">
    <source>
        <dbReference type="PROSITE-ProRule" id="PRU00205"/>
    </source>
</evidence>
<feature type="transmembrane region" description="Helical" evidence="6">
    <location>
        <begin position="94"/>
        <end position="115"/>
    </location>
</feature>
<feature type="domain" description="TLC" evidence="7">
    <location>
        <begin position="54"/>
        <end position="249"/>
    </location>
</feature>
<sequence>MEERSEKLPPELVGPNFSNVFRIHVIVPILVYFVLFRFASRYVKTHYWQSFKGFKRYRLHNLSICFLHALIVGTLNLLVMLTHPYEAYHEIIEWWSPFASQIPLMSVAYFIHDAIDMLSYEWSKWTLELLFHHSATCLALLCPSISDRFLFATSWALLMEINSIFLHARTILQICGLSTKFPKVYEAIVYLNITTFFLFRIVFQLIFAYWAFTNRHRMHLYYLANGLLGEIVFAFINGLLLIRLLASDGLMPKNLRNKFAMTRDKSEDDDVKKQIGNGKKRD</sequence>
<dbReference type="GO" id="GO:0055091">
    <property type="term" value="P:phospholipid homeostasis"/>
    <property type="evidence" value="ECO:0007669"/>
    <property type="project" value="TreeGrafter"/>
</dbReference>
<name>A0A8S1F5B0_9PELO</name>
<evidence type="ECO:0000256" key="4">
    <source>
        <dbReference type="ARBA" id="ARBA00023136"/>
    </source>
</evidence>
<feature type="transmembrane region" description="Helical" evidence="6">
    <location>
        <begin position="184"/>
        <end position="210"/>
    </location>
</feature>
<dbReference type="Pfam" id="PF03798">
    <property type="entry name" value="TRAM_LAG1_CLN8"/>
    <property type="match status" value="1"/>
</dbReference>
<dbReference type="PANTHER" id="PTHR13439:SF4">
    <property type="entry name" value="TLC DOMAIN-CONTAINING PROTEIN"/>
    <property type="match status" value="1"/>
</dbReference>
<gene>
    <name evidence="8" type="ORF">CBOVIS_LOCUS8074</name>
</gene>
<evidence type="ECO:0000256" key="2">
    <source>
        <dbReference type="ARBA" id="ARBA00022692"/>
    </source>
</evidence>
<evidence type="ECO:0000313" key="9">
    <source>
        <dbReference type="Proteomes" id="UP000494206"/>
    </source>
</evidence>
<comment type="caution">
    <text evidence="8">The sequence shown here is derived from an EMBL/GenBank/DDBJ whole genome shotgun (WGS) entry which is preliminary data.</text>
</comment>
<dbReference type="PROSITE" id="PS50922">
    <property type="entry name" value="TLC"/>
    <property type="match status" value="1"/>
</dbReference>
<reference evidence="8 9" key="1">
    <citation type="submission" date="2020-04" db="EMBL/GenBank/DDBJ databases">
        <authorList>
            <person name="Laetsch R D."/>
            <person name="Stevens L."/>
            <person name="Kumar S."/>
            <person name="Blaxter L. M."/>
        </authorList>
    </citation>
    <scope>NUCLEOTIDE SEQUENCE [LARGE SCALE GENOMIC DNA]</scope>
</reference>
<dbReference type="InterPro" id="IPR050846">
    <property type="entry name" value="TLCD"/>
</dbReference>
<dbReference type="Proteomes" id="UP000494206">
    <property type="component" value="Unassembled WGS sequence"/>
</dbReference>
<dbReference type="AlphaFoldDB" id="A0A8S1F5B0"/>
<evidence type="ECO:0000256" key="6">
    <source>
        <dbReference type="SAM" id="Phobius"/>
    </source>
</evidence>
<keyword evidence="4 5" id="KW-0472">Membrane</keyword>
<proteinExistence type="predicted"/>
<feature type="transmembrane region" description="Helical" evidence="6">
    <location>
        <begin position="20"/>
        <end position="39"/>
    </location>
</feature>
<dbReference type="GO" id="GO:0007009">
    <property type="term" value="P:plasma membrane organization"/>
    <property type="evidence" value="ECO:0007669"/>
    <property type="project" value="TreeGrafter"/>
</dbReference>
<dbReference type="OrthoDB" id="10266980at2759"/>
<keyword evidence="9" id="KW-1185">Reference proteome</keyword>
<feature type="transmembrane region" description="Helical" evidence="6">
    <location>
        <begin position="59"/>
        <end position="82"/>
    </location>
</feature>
<dbReference type="GO" id="GO:0071709">
    <property type="term" value="P:membrane assembly"/>
    <property type="evidence" value="ECO:0007669"/>
    <property type="project" value="TreeGrafter"/>
</dbReference>
<evidence type="ECO:0000259" key="7">
    <source>
        <dbReference type="PROSITE" id="PS50922"/>
    </source>
</evidence>
<dbReference type="EMBL" id="CADEPM010000005">
    <property type="protein sequence ID" value="CAB3405935.1"/>
    <property type="molecule type" value="Genomic_DNA"/>
</dbReference>
<protein>
    <recommendedName>
        <fullName evidence="7">TLC domain-containing protein</fullName>
    </recommendedName>
</protein>
<keyword evidence="3 6" id="KW-1133">Transmembrane helix</keyword>
<evidence type="ECO:0000256" key="1">
    <source>
        <dbReference type="ARBA" id="ARBA00004141"/>
    </source>
</evidence>
<feature type="transmembrane region" description="Helical" evidence="6">
    <location>
        <begin position="222"/>
        <end position="246"/>
    </location>
</feature>